<protein>
    <submittedName>
        <fullName evidence="1">Uncharacterized protein</fullName>
    </submittedName>
</protein>
<sequence length="556" mass="60609">MLRNDSIFVDGGVQLSRKNGSTWLGFSKYIFEIDMSASWDATTNFTEKRIGRFGNSAMNANPPNMVRGALYRGLADNRRLFTFGGSTFLANESDADWKLPASDDYSLWSYDTGSMSWAQYDLTYAVPRRPNWGANAEAWRLGLAFYLNGMVDKGSSIAAYTMTEYINGTLQNETANHITYLPGLNIINMTTQVARNVATDSLGAPRIAGSLVWGGRIGKSGNGTLVAMGGMRSAGQRIDTFTNGVLIDFATVALCDTFHETDVRWYNQSTTGEIPRPRIDFCTIPSMSYAKDNSSNNIYIYGGYDPVQAIMYDDVYVLSLPSFTWTKVYSGNNSRFGHSCHSAGVRHMIRIGGSLDADTYAVETTGQLPVLDTLRCDQQGGVALFDLSDCTWGSFYDTNAPAYEVPTKVVERIGGTRAGGATVVEPVSGYDHPAISVMFNRPAATSSLSDPSVHPDGTKSGHIAGAVVGAVGGSFILAILLVWAIKRRKKTLHAAKPDTAIAQETEDDFSITQELPAKSMRLELDEQRYIAELDGETGSFDRTILGTTKPNSKPAW</sequence>
<dbReference type="EMBL" id="PDWZ02000019">
    <property type="protein sequence ID" value="KAB2099039.1"/>
    <property type="molecule type" value="Genomic_DNA"/>
</dbReference>
<keyword evidence="2" id="KW-1185">Reference proteome</keyword>
<evidence type="ECO:0000313" key="1">
    <source>
        <dbReference type="EMBL" id="KAB2099039.1"/>
    </source>
</evidence>
<organism evidence="1 2">
    <name type="scientific">Alternaria gaisen</name>
    <dbReference type="NCBI Taxonomy" id="167740"/>
    <lineage>
        <taxon>Eukaryota</taxon>
        <taxon>Fungi</taxon>
        <taxon>Dikarya</taxon>
        <taxon>Ascomycota</taxon>
        <taxon>Pezizomycotina</taxon>
        <taxon>Dothideomycetes</taxon>
        <taxon>Pleosporomycetidae</taxon>
        <taxon>Pleosporales</taxon>
        <taxon>Pleosporineae</taxon>
        <taxon>Pleosporaceae</taxon>
        <taxon>Alternaria</taxon>
        <taxon>Alternaria sect. Alternaria</taxon>
    </lineage>
</organism>
<accession>A0ACB6F3N6</accession>
<gene>
    <name evidence="1" type="ORF">AG0111_0g12601</name>
</gene>
<name>A0ACB6F3N6_9PLEO</name>
<proteinExistence type="predicted"/>
<dbReference type="Proteomes" id="UP000293547">
    <property type="component" value="Unassembled WGS sequence"/>
</dbReference>
<comment type="caution">
    <text evidence="1">The sequence shown here is derived from an EMBL/GenBank/DDBJ whole genome shotgun (WGS) entry which is preliminary data.</text>
</comment>
<reference evidence="1 2" key="1">
    <citation type="journal article" date="2019" name="bioRxiv">
        <title>Genomics, evolutionary history and diagnostics of the Alternaria alternata species group including apple and Asian pear pathotypes.</title>
        <authorList>
            <person name="Armitage A.D."/>
            <person name="Cockerton H.M."/>
            <person name="Sreenivasaprasad S."/>
            <person name="Woodhall J.W."/>
            <person name="Lane C.R."/>
            <person name="Harrison R.J."/>
            <person name="Clarkson J.P."/>
        </authorList>
    </citation>
    <scope>NUCLEOTIDE SEQUENCE [LARGE SCALE GENOMIC DNA]</scope>
    <source>
        <strain evidence="1 2">FERA 650</strain>
    </source>
</reference>
<evidence type="ECO:0000313" key="2">
    <source>
        <dbReference type="Proteomes" id="UP000293547"/>
    </source>
</evidence>